<evidence type="ECO:0000259" key="1">
    <source>
        <dbReference type="Pfam" id="PF13460"/>
    </source>
</evidence>
<dbReference type="PANTHER" id="PTHR43162:SF1">
    <property type="entry name" value="PRESTALK A DIFFERENTIATION PROTEIN A"/>
    <property type="match status" value="1"/>
</dbReference>
<feature type="domain" description="NAD(P)-binding" evidence="1">
    <location>
        <begin position="9"/>
        <end position="152"/>
    </location>
</feature>
<evidence type="ECO:0000313" key="3">
    <source>
        <dbReference type="Proteomes" id="UP000779070"/>
    </source>
</evidence>
<evidence type="ECO:0000313" key="2">
    <source>
        <dbReference type="EMBL" id="MBN3578875.1"/>
    </source>
</evidence>
<sequence length="282" mass="31543">MFRTIAVIGATGMLGLPVAKELAQDGHRVQIISRDLSKARDLFQGPQYEFFAADLFDEESLTTALKGVEAIHINLSGNSPETYYRNHVEGTKHILRAVDKSSVQLITMISTATAYEKNSFRADTKAKLEAETLLKNSGIPYITYLPSWFFETLNLLVDQETVTTMCQSTQPLRWISVQDYAKAVAQSYGLPELYNRRLTLLGPESFTITEAADLFAQAKKLGRYHMTESEAWDYAKEVADDTLLDAVDLLSYTEKVGEEPESSTLDHPLIASTRLSDWLTAN</sequence>
<dbReference type="InterPro" id="IPR036291">
    <property type="entry name" value="NAD(P)-bd_dom_sf"/>
</dbReference>
<organism evidence="2 3">
    <name type="scientific">Vibrio neptunius</name>
    <dbReference type="NCBI Taxonomy" id="170651"/>
    <lineage>
        <taxon>Bacteria</taxon>
        <taxon>Pseudomonadati</taxon>
        <taxon>Pseudomonadota</taxon>
        <taxon>Gammaproteobacteria</taxon>
        <taxon>Vibrionales</taxon>
        <taxon>Vibrionaceae</taxon>
        <taxon>Vibrio</taxon>
    </lineage>
</organism>
<dbReference type="PANTHER" id="PTHR43162">
    <property type="match status" value="1"/>
</dbReference>
<protein>
    <submittedName>
        <fullName evidence="2">NAD(P)H-binding protein</fullName>
    </submittedName>
</protein>
<reference evidence="2 3" key="1">
    <citation type="submission" date="2021-02" db="EMBL/GenBank/DDBJ databases">
        <title>Draft Genome Sequences of 5 Vibrio neptunius Strains Isolated From of Bivalve Hatcheries.</title>
        <authorList>
            <person name="Galvis F."/>
            <person name="Barja J.L."/>
            <person name="Lemos M.L."/>
            <person name="Balado M."/>
        </authorList>
    </citation>
    <scope>NUCLEOTIDE SEQUENCE [LARGE SCALE GENOMIC DNA]</scope>
    <source>
        <strain evidence="2 3">PP-145.98</strain>
    </source>
</reference>
<dbReference type="InterPro" id="IPR051604">
    <property type="entry name" value="Ergot_Alk_Oxidoreductase"/>
</dbReference>
<keyword evidence="3" id="KW-1185">Reference proteome</keyword>
<dbReference type="Proteomes" id="UP000779070">
    <property type="component" value="Unassembled WGS sequence"/>
</dbReference>
<dbReference type="EMBL" id="JAFHLB010000018">
    <property type="protein sequence ID" value="MBN3578875.1"/>
    <property type="molecule type" value="Genomic_DNA"/>
</dbReference>
<dbReference type="Gene3D" id="3.40.50.720">
    <property type="entry name" value="NAD(P)-binding Rossmann-like Domain"/>
    <property type="match status" value="1"/>
</dbReference>
<dbReference type="InterPro" id="IPR016040">
    <property type="entry name" value="NAD(P)-bd_dom"/>
</dbReference>
<gene>
    <name evidence="2" type="ORF">JYA62_14490</name>
</gene>
<name>A0ABS3A309_9VIBR</name>
<dbReference type="Pfam" id="PF13460">
    <property type="entry name" value="NAD_binding_10"/>
    <property type="match status" value="1"/>
</dbReference>
<dbReference type="RefSeq" id="WP_206370955.1">
    <property type="nucleotide sequence ID" value="NZ_CAWPTM010000083.1"/>
</dbReference>
<dbReference type="SUPFAM" id="SSF51735">
    <property type="entry name" value="NAD(P)-binding Rossmann-fold domains"/>
    <property type="match status" value="1"/>
</dbReference>
<proteinExistence type="predicted"/>
<accession>A0ABS3A309</accession>
<comment type="caution">
    <text evidence="2">The sequence shown here is derived from an EMBL/GenBank/DDBJ whole genome shotgun (WGS) entry which is preliminary data.</text>
</comment>